<feature type="compositionally biased region" description="Low complexity" evidence="3">
    <location>
        <begin position="99"/>
        <end position="117"/>
    </location>
</feature>
<feature type="compositionally biased region" description="Basic and acidic residues" evidence="3">
    <location>
        <begin position="196"/>
        <end position="211"/>
    </location>
</feature>
<dbReference type="InterPro" id="IPR032054">
    <property type="entry name" value="Cdt1_C"/>
</dbReference>
<accession>A0A317XMG5</accession>
<feature type="compositionally biased region" description="Acidic residues" evidence="3">
    <location>
        <begin position="715"/>
        <end position="725"/>
    </location>
</feature>
<feature type="compositionally biased region" description="Polar residues" evidence="3">
    <location>
        <begin position="576"/>
        <end position="590"/>
    </location>
</feature>
<feature type="compositionally biased region" description="Low complexity" evidence="3">
    <location>
        <begin position="898"/>
        <end position="912"/>
    </location>
</feature>
<feature type="region of interest" description="Disordered" evidence="3">
    <location>
        <begin position="303"/>
        <end position="365"/>
    </location>
</feature>
<gene>
    <name evidence="5" type="ORF">BCV70DRAFT_201210</name>
</gene>
<feature type="region of interest" description="Disordered" evidence="3">
    <location>
        <begin position="486"/>
        <end position="591"/>
    </location>
</feature>
<evidence type="ECO:0000256" key="3">
    <source>
        <dbReference type="SAM" id="MobiDB-lite"/>
    </source>
</evidence>
<name>A0A317XMG5_9BASI</name>
<feature type="compositionally biased region" description="Low complexity" evidence="3">
    <location>
        <begin position="172"/>
        <end position="195"/>
    </location>
</feature>
<sequence>MAPRSRGIAAHFASSGKASLARAGSVKGSNGTSKAKSTRTRLRTPEAGEVDRIIAETQTLTKAEPVQDADAGQQSASTAAAIPNRLTTPEELVAGSSQGDLLGTPPPLSSTDLLDPTQRSPISVRTDPDSGKMFLMMPARPSSNSSPTKRKATTTPPHPTSPSKTPKRTTRDAAASGSTSASGTRLSGGTLGRRLISGEHESPPGVEHDDGLVLTPGRAKGTRIALGSPHKSPLASRHPPTAVASSSTSATVQSPSQSVQRHFAALEHEQDEDEFLTPRSVRQRPKGLPLPPLATQKAAAIFRSAHQSTSASSTSRPTAPSLARASDVFDAPSHIAATTTESRDANDKQPEDDVASLPQPKHELSHDLPLPPYYSSLMTLHVALEHALVVHLATAGCSIRLPNLISYSALRPLVERSGGRRLGPTELRRLAHVWLDFQQQQPSDDAPVEEVRGLGFIISKTRTMDQRTGRRTMDWGIGIELEIKRVHRERTPPPQVGFAGVEVKHPPSSPSVAQDAFDPNTPGTPKAPGRCRFTTPPPSPSPAFSRSFGSPSTPKTSAPRNTKLTSSPSLDRHAVTASSIQSPKIRSSLSHKAREGMSVVAMWNNGLELRKAEVGRRLRHHCARYHQLWLDEKGISVPPPPPSPGISRDSDVVSAGPKCPATPSIGDSDDANEERKAVMGAGGLLTPSATRSGGRRAGKRTFALDASELDRDGLADSESEAEGDPDVTIAKDGRLRMMQELDQPGTRTLRASQSTLDPVSRQGGSTVTSTLPSKVGEGELPAEGQVLVRWHPEFDVNDASVVRPVSLAVLPSLSDPPALTGAAGGFSTPHRRSKQLHGLGIGTDGEHLPETPKKPVRFRDPAILDGTAAVGPESSTPQPAKPLSLRDRIKAKEELRRSQSLPSLSSSSSSSSTPGPVERAIVSRLPEISSILMMLFSNGLTSTSTGVLRSPVLSLSDTITKLVKSLKIQLSRHECSTALQHLAVIVPGCIEIFPDPQTKAEFIRLGKRNDGCLFRLADIHGQIHSHLRRHRI</sequence>
<comment type="similarity">
    <text evidence="1">Belongs to the Cdt1 family.</text>
</comment>
<feature type="compositionally biased region" description="Basic and acidic residues" evidence="3">
    <location>
        <begin position="341"/>
        <end position="351"/>
    </location>
</feature>
<keyword evidence="2" id="KW-0131">Cell cycle</keyword>
<feature type="region of interest" description="Disordered" evidence="3">
    <location>
        <begin position="636"/>
        <end position="727"/>
    </location>
</feature>
<feature type="compositionally biased region" description="Low complexity" evidence="3">
    <location>
        <begin position="542"/>
        <end position="552"/>
    </location>
</feature>
<feature type="compositionally biased region" description="Basic and acidic residues" evidence="3">
    <location>
        <begin position="43"/>
        <end position="54"/>
    </location>
</feature>
<dbReference type="Pfam" id="PF16679">
    <property type="entry name" value="CDT1_C"/>
    <property type="match status" value="1"/>
</dbReference>
<evidence type="ECO:0000256" key="2">
    <source>
        <dbReference type="ARBA" id="ARBA00023306"/>
    </source>
</evidence>
<feature type="compositionally biased region" description="Basic and acidic residues" evidence="3">
    <location>
        <begin position="844"/>
        <end position="858"/>
    </location>
</feature>
<feature type="compositionally biased region" description="Polar residues" evidence="3">
    <location>
        <begin position="754"/>
        <end position="772"/>
    </location>
</feature>
<dbReference type="InParanoid" id="A0A317XMG5"/>
<dbReference type="Proteomes" id="UP000246740">
    <property type="component" value="Unassembled WGS sequence"/>
</dbReference>
<feature type="compositionally biased region" description="Low complexity" evidence="3">
    <location>
        <begin position="239"/>
        <end position="260"/>
    </location>
</feature>
<feature type="region of interest" description="Disordered" evidence="3">
    <location>
        <begin position="894"/>
        <end position="917"/>
    </location>
</feature>
<proteinExistence type="inferred from homology"/>
<feature type="region of interest" description="Disordered" evidence="3">
    <location>
        <begin position="815"/>
        <end position="858"/>
    </location>
</feature>
<feature type="compositionally biased region" description="Polar residues" evidence="3">
    <location>
        <begin position="553"/>
        <end position="569"/>
    </location>
</feature>
<dbReference type="InterPro" id="IPR038090">
    <property type="entry name" value="Cdt1_C_WH_dom_sf"/>
</dbReference>
<evidence type="ECO:0000313" key="6">
    <source>
        <dbReference type="Proteomes" id="UP000246740"/>
    </source>
</evidence>
<dbReference type="AlphaFoldDB" id="A0A317XMG5"/>
<feature type="compositionally biased region" description="Low complexity" evidence="3">
    <location>
        <begin position="303"/>
        <end position="321"/>
    </location>
</feature>
<evidence type="ECO:0000256" key="1">
    <source>
        <dbReference type="ARBA" id="ARBA00008356"/>
    </source>
</evidence>
<dbReference type="Gene3D" id="1.10.10.1420">
    <property type="entry name" value="DNA replication factor Cdt1, C-terminal WH domain"/>
    <property type="match status" value="1"/>
</dbReference>
<keyword evidence="6" id="KW-1185">Reference proteome</keyword>
<feature type="region of interest" description="Disordered" evidence="3">
    <location>
        <begin position="754"/>
        <end position="777"/>
    </location>
</feature>
<dbReference type="OrthoDB" id="3366139at2759"/>
<reference evidence="5 6" key="1">
    <citation type="journal article" date="2018" name="Mol. Biol. Evol.">
        <title>Broad Genomic Sampling Reveals a Smut Pathogenic Ancestry of the Fungal Clade Ustilaginomycotina.</title>
        <authorList>
            <person name="Kijpornyongpan T."/>
            <person name="Mondo S.J."/>
            <person name="Barry K."/>
            <person name="Sandor L."/>
            <person name="Lee J."/>
            <person name="Lipzen A."/>
            <person name="Pangilinan J."/>
            <person name="LaButti K."/>
            <person name="Hainaut M."/>
            <person name="Henrissat B."/>
            <person name="Grigoriev I.V."/>
            <person name="Spatafora J.W."/>
            <person name="Aime M.C."/>
        </authorList>
    </citation>
    <scope>NUCLEOTIDE SEQUENCE [LARGE SCALE GENOMIC DNA]</scope>
    <source>
        <strain evidence="5 6">MCA 3645</strain>
    </source>
</reference>
<dbReference type="EMBL" id="KZ819196">
    <property type="protein sequence ID" value="PWY98992.1"/>
    <property type="molecule type" value="Genomic_DNA"/>
</dbReference>
<feature type="domain" description="DNA replication factor Cdt1 C-terminal" evidence="4">
    <location>
        <begin position="884"/>
        <end position="992"/>
    </location>
</feature>
<feature type="region of interest" description="Disordered" evidence="3">
    <location>
        <begin position="1"/>
        <end position="291"/>
    </location>
</feature>
<evidence type="ECO:0000313" key="5">
    <source>
        <dbReference type="EMBL" id="PWY98992.1"/>
    </source>
</evidence>
<organism evidence="5 6">
    <name type="scientific">Testicularia cyperi</name>
    <dbReference type="NCBI Taxonomy" id="1882483"/>
    <lineage>
        <taxon>Eukaryota</taxon>
        <taxon>Fungi</taxon>
        <taxon>Dikarya</taxon>
        <taxon>Basidiomycota</taxon>
        <taxon>Ustilaginomycotina</taxon>
        <taxon>Ustilaginomycetes</taxon>
        <taxon>Ustilaginales</taxon>
        <taxon>Anthracoideaceae</taxon>
        <taxon>Testicularia</taxon>
    </lineage>
</organism>
<evidence type="ECO:0000259" key="4">
    <source>
        <dbReference type="Pfam" id="PF16679"/>
    </source>
</evidence>
<protein>
    <recommendedName>
        <fullName evidence="4">DNA replication factor Cdt1 C-terminal domain-containing protein</fullName>
    </recommendedName>
</protein>